<comment type="caution">
    <text evidence="2">The sequence shown here is derived from an EMBL/GenBank/DDBJ whole genome shotgun (WGS) entry which is preliminary data.</text>
</comment>
<dbReference type="EMBL" id="JBGBDC010000003">
    <property type="protein sequence ID" value="MEY2251318.1"/>
    <property type="molecule type" value="Genomic_DNA"/>
</dbReference>
<dbReference type="RefSeq" id="WP_369459792.1">
    <property type="nucleotide sequence ID" value="NZ_JBGBDC010000003.1"/>
</dbReference>
<gene>
    <name evidence="2" type="ORF">AB7A72_09890</name>
</gene>
<sequence length="470" mass="52600">MKFMRQSFKALGYMALSLSVLVVITLVALAAANWTDDPPSDIARQTLQDLVPTDAMLKTNGYLIIVGLTAPVDSGDPVSSAEALGRQYVANIIEARDKARKDPQNFDAIEASATYNEKSEVPIFTFRCPRRSHDGCFSETQTHKDQVHTLLQTHSPLLVRYKAAANAPQFISLPYDFFNPLPSYPQLISVHALLLAKAALQWPLSPSEALDTMEITSKLRARMGKSANSLLEAMVVLEMQSAELRWISQAMERTRASSPTSARIRQLILQPGPDLHSALRGEQQFIAGMLPFMSKKWEHNTWRANRYRDLSGFVSLPIATMNASLENLAQIQAMAHLHANALEAAFNRHNKVLADRYRCDLPIRLRNPVGTCMVAMNAAHYQSYFQRIHDMDGYRRLVMLQHLAMAESVRAQDMEAWLQASPAELRNPYTLQAMQWDAATHSLAFDGKEPQRQNLEGSATYRIALPQAAP</sequence>
<feature type="chain" id="PRO_5047183578" evidence="1">
    <location>
        <begin position="31"/>
        <end position="470"/>
    </location>
</feature>
<protein>
    <submittedName>
        <fullName evidence="2">Uncharacterized protein</fullName>
    </submittedName>
</protein>
<proteinExistence type="predicted"/>
<dbReference type="Proteomes" id="UP001562178">
    <property type="component" value="Unassembled WGS sequence"/>
</dbReference>
<feature type="signal peptide" evidence="1">
    <location>
        <begin position="1"/>
        <end position="30"/>
    </location>
</feature>
<accession>A0ABV4B1G5</accession>
<organism evidence="2 3">
    <name type="scientific">Comamonas sediminis</name>
    <dbReference type="NCBI Taxonomy" id="1783360"/>
    <lineage>
        <taxon>Bacteria</taxon>
        <taxon>Pseudomonadati</taxon>
        <taxon>Pseudomonadota</taxon>
        <taxon>Betaproteobacteria</taxon>
        <taxon>Burkholderiales</taxon>
        <taxon>Comamonadaceae</taxon>
        <taxon>Comamonas</taxon>
    </lineage>
</organism>
<evidence type="ECO:0000313" key="3">
    <source>
        <dbReference type="Proteomes" id="UP001562178"/>
    </source>
</evidence>
<name>A0ABV4B1G5_9BURK</name>
<reference evidence="2 3" key="1">
    <citation type="journal article" date="2016" name="Int. J. Syst. Evol. Microbiol.">
        <title>Description of Comamonas sediminis sp. nov., isolated from lagoon sediments.</title>
        <authorList>
            <person name="Subhash Y."/>
            <person name="Bang J.J."/>
            <person name="You T.H."/>
            <person name="Lee S.S."/>
        </authorList>
    </citation>
    <scope>NUCLEOTIDE SEQUENCE [LARGE SCALE GENOMIC DNA]</scope>
    <source>
        <strain evidence="2 3">JCM 31169</strain>
    </source>
</reference>
<evidence type="ECO:0000256" key="1">
    <source>
        <dbReference type="SAM" id="SignalP"/>
    </source>
</evidence>
<keyword evidence="1" id="KW-0732">Signal</keyword>
<evidence type="ECO:0000313" key="2">
    <source>
        <dbReference type="EMBL" id="MEY2251318.1"/>
    </source>
</evidence>
<keyword evidence="3" id="KW-1185">Reference proteome</keyword>